<dbReference type="InterPro" id="IPR007472">
    <property type="entry name" value="N-end_Aminoacyl_Trfase_C"/>
</dbReference>
<feature type="domain" description="N-end rule aminoacyl transferase C-terminal" evidence="6">
    <location>
        <begin position="105"/>
        <end position="227"/>
    </location>
</feature>
<evidence type="ECO:0000256" key="1">
    <source>
        <dbReference type="ARBA" id="ARBA00022490"/>
    </source>
</evidence>
<evidence type="ECO:0000256" key="2">
    <source>
        <dbReference type="ARBA" id="ARBA00022679"/>
    </source>
</evidence>
<dbReference type="InterPro" id="IPR030700">
    <property type="entry name" value="N-end_Aminoacyl_Trfase"/>
</dbReference>
<dbReference type="GO" id="GO:0004057">
    <property type="term" value="F:arginyl-tRNA--protein transferase activity"/>
    <property type="evidence" value="ECO:0007669"/>
    <property type="project" value="InterPro"/>
</dbReference>
<gene>
    <name evidence="4" type="primary">bpt</name>
    <name evidence="7" type="ORF">IOQ59_16270</name>
</gene>
<reference evidence="7" key="1">
    <citation type="submission" date="2020-10" db="EMBL/GenBank/DDBJ databases">
        <title>Bacterium isolated from coastal waters sediment.</title>
        <authorList>
            <person name="Chen R.-J."/>
            <person name="Lu D.-C."/>
            <person name="Zhu K.-L."/>
            <person name="Du Z.-J."/>
        </authorList>
    </citation>
    <scope>NUCLEOTIDE SEQUENCE</scope>
    <source>
        <strain evidence="7">N1Y112</strain>
    </source>
</reference>
<dbReference type="InterPro" id="IPR007471">
    <property type="entry name" value="N-end_Aminoacyl_Trfase_N"/>
</dbReference>
<dbReference type="RefSeq" id="WP_193954512.1">
    <property type="nucleotide sequence ID" value="NZ_JADEYS010000018.1"/>
</dbReference>
<comment type="subcellular location">
    <subcellularLocation>
        <location evidence="4">Cytoplasm</location>
    </subcellularLocation>
</comment>
<dbReference type="InterPro" id="IPR017138">
    <property type="entry name" value="Asp_Glu_LeuTrfase"/>
</dbReference>
<dbReference type="NCBIfam" id="NF002341">
    <property type="entry name" value="PRK01305.1-1"/>
    <property type="match status" value="1"/>
</dbReference>
<dbReference type="EC" id="2.3.2.29" evidence="4"/>
<keyword evidence="3 4" id="KW-0012">Acyltransferase</keyword>
<dbReference type="NCBIfam" id="NF002345">
    <property type="entry name" value="PRK01305.2-2"/>
    <property type="match status" value="1"/>
</dbReference>
<dbReference type="PANTHER" id="PTHR21367:SF1">
    <property type="entry name" value="ARGINYL-TRNA--PROTEIN TRANSFERASE 1"/>
    <property type="match status" value="1"/>
</dbReference>
<keyword evidence="1 4" id="KW-0963">Cytoplasm</keyword>
<proteinExistence type="inferred from homology"/>
<protein>
    <recommendedName>
        <fullName evidence="4">Aspartate/glutamate leucyltransferase</fullName>
        <ecNumber evidence="4">2.3.2.29</ecNumber>
    </recommendedName>
</protein>
<dbReference type="SUPFAM" id="SSF55729">
    <property type="entry name" value="Acyl-CoA N-acyltransferases (Nat)"/>
    <property type="match status" value="1"/>
</dbReference>
<dbReference type="EMBL" id="JADEYS010000018">
    <property type="protein sequence ID" value="MBE9398817.1"/>
    <property type="molecule type" value="Genomic_DNA"/>
</dbReference>
<dbReference type="GO" id="GO:0005737">
    <property type="term" value="C:cytoplasm"/>
    <property type="evidence" value="ECO:0007669"/>
    <property type="project" value="UniProtKB-SubCell"/>
</dbReference>
<dbReference type="NCBIfam" id="NF002346">
    <property type="entry name" value="PRK01305.2-3"/>
    <property type="match status" value="1"/>
</dbReference>
<dbReference type="Pfam" id="PF04376">
    <property type="entry name" value="ATE_N"/>
    <property type="match status" value="1"/>
</dbReference>
<dbReference type="PANTHER" id="PTHR21367">
    <property type="entry name" value="ARGININE-TRNA-PROTEIN TRANSFERASE 1"/>
    <property type="match status" value="1"/>
</dbReference>
<dbReference type="InterPro" id="IPR016181">
    <property type="entry name" value="Acyl_CoA_acyltransferase"/>
</dbReference>
<evidence type="ECO:0000259" key="5">
    <source>
        <dbReference type="Pfam" id="PF04376"/>
    </source>
</evidence>
<evidence type="ECO:0000313" key="8">
    <source>
        <dbReference type="Proteomes" id="UP000640333"/>
    </source>
</evidence>
<dbReference type="NCBIfam" id="NF002342">
    <property type="entry name" value="PRK01305.1-3"/>
    <property type="match status" value="1"/>
</dbReference>
<dbReference type="PIRSF" id="PIRSF037208">
    <property type="entry name" value="ATE_pro_prd"/>
    <property type="match status" value="1"/>
</dbReference>
<evidence type="ECO:0000256" key="3">
    <source>
        <dbReference type="ARBA" id="ARBA00023315"/>
    </source>
</evidence>
<dbReference type="GO" id="GO:0008914">
    <property type="term" value="F:leucyl-tRNA--protein transferase activity"/>
    <property type="evidence" value="ECO:0007669"/>
    <property type="project" value="UniProtKB-UniRule"/>
</dbReference>
<keyword evidence="2 4" id="KW-0808">Transferase</keyword>
<accession>A0A8J7FRS9</accession>
<organism evidence="7 8">
    <name type="scientific">Pontibacterium sinense</name>
    <dbReference type="NCBI Taxonomy" id="2781979"/>
    <lineage>
        <taxon>Bacteria</taxon>
        <taxon>Pseudomonadati</taxon>
        <taxon>Pseudomonadota</taxon>
        <taxon>Gammaproteobacteria</taxon>
        <taxon>Oceanospirillales</taxon>
        <taxon>Oceanospirillaceae</taxon>
        <taxon>Pontibacterium</taxon>
    </lineage>
</organism>
<comment type="catalytic activity">
    <reaction evidence="4">
        <text>N-terminal L-glutamyl-[protein] + L-leucyl-tRNA(Leu) = N-terminal L-leucyl-L-glutamyl-[protein] + tRNA(Leu) + H(+)</text>
        <dbReference type="Rhea" id="RHEA:50412"/>
        <dbReference type="Rhea" id="RHEA-COMP:9613"/>
        <dbReference type="Rhea" id="RHEA-COMP:9622"/>
        <dbReference type="Rhea" id="RHEA-COMP:12664"/>
        <dbReference type="Rhea" id="RHEA-COMP:12668"/>
        <dbReference type="ChEBI" id="CHEBI:15378"/>
        <dbReference type="ChEBI" id="CHEBI:64721"/>
        <dbReference type="ChEBI" id="CHEBI:78442"/>
        <dbReference type="ChEBI" id="CHEBI:78494"/>
        <dbReference type="ChEBI" id="CHEBI:133041"/>
        <dbReference type="EC" id="2.3.2.29"/>
    </reaction>
</comment>
<comment type="caution">
    <text evidence="7">The sequence shown here is derived from an EMBL/GenBank/DDBJ whole genome shotgun (WGS) entry which is preliminary data.</text>
</comment>
<dbReference type="GO" id="GO:0071596">
    <property type="term" value="P:ubiquitin-dependent protein catabolic process via the N-end rule pathway"/>
    <property type="evidence" value="ECO:0007669"/>
    <property type="project" value="InterPro"/>
</dbReference>
<dbReference type="Pfam" id="PF04377">
    <property type="entry name" value="ATE_C"/>
    <property type="match status" value="1"/>
</dbReference>
<name>A0A8J7FRS9_9GAMM</name>
<dbReference type="AlphaFoldDB" id="A0A8J7FRS9"/>
<comment type="function">
    <text evidence="4">Functions in the N-end rule pathway of protein degradation where it conjugates Leu from its aminoacyl-tRNA to the N-termini of proteins containing an N-terminal aspartate or glutamate.</text>
</comment>
<evidence type="ECO:0000259" key="6">
    <source>
        <dbReference type="Pfam" id="PF04377"/>
    </source>
</evidence>
<comment type="catalytic activity">
    <reaction evidence="4">
        <text>N-terminal L-aspartyl-[protein] + L-leucyl-tRNA(Leu) = N-terminal L-leucyl-L-aspartyl-[protein] + tRNA(Leu) + H(+)</text>
        <dbReference type="Rhea" id="RHEA:50420"/>
        <dbReference type="Rhea" id="RHEA-COMP:9613"/>
        <dbReference type="Rhea" id="RHEA-COMP:9622"/>
        <dbReference type="Rhea" id="RHEA-COMP:12669"/>
        <dbReference type="Rhea" id="RHEA-COMP:12674"/>
        <dbReference type="ChEBI" id="CHEBI:15378"/>
        <dbReference type="ChEBI" id="CHEBI:64720"/>
        <dbReference type="ChEBI" id="CHEBI:78442"/>
        <dbReference type="ChEBI" id="CHEBI:78494"/>
        <dbReference type="ChEBI" id="CHEBI:133042"/>
        <dbReference type="EC" id="2.3.2.29"/>
    </reaction>
</comment>
<evidence type="ECO:0000256" key="4">
    <source>
        <dbReference type="HAMAP-Rule" id="MF_00689"/>
    </source>
</evidence>
<dbReference type="Proteomes" id="UP000640333">
    <property type="component" value="Unassembled WGS sequence"/>
</dbReference>
<dbReference type="HAMAP" id="MF_00689">
    <property type="entry name" value="Bpt"/>
    <property type="match status" value="1"/>
</dbReference>
<comment type="similarity">
    <text evidence="4">Belongs to the R-transferase family. Bpt subfamily.</text>
</comment>
<keyword evidence="8" id="KW-1185">Reference proteome</keyword>
<sequence length="236" mass="27751">MTNLKTLHFYATPEHDCSYLKDRQAKTLFVDPHAVITKDTYSQLSDLGFRRSGGHIYRPHCKECQACISVRIPTDMFAASKSQKRVLAKNKDLTFRALDPQFTQEYYDLYARYINLRHKDGDMYPPSIDQFTSFLVDGAQGTIFFEFRDSDNKLLAIAVCDELEQGLSPIYTFYDPDEEKRSLGTFCILWQIAEAKRRRLQYVYLGYWVRECRKMNYKIMFRPIELLLDGHWVSIT</sequence>
<feature type="domain" description="N-end aminoacyl transferase N-terminal" evidence="5">
    <location>
        <begin position="15"/>
        <end position="85"/>
    </location>
</feature>
<evidence type="ECO:0000313" key="7">
    <source>
        <dbReference type="EMBL" id="MBE9398817.1"/>
    </source>
</evidence>